<proteinExistence type="inferred from homology"/>
<name>H1HNI2_9BACT</name>
<dbReference type="InterPro" id="IPR033985">
    <property type="entry name" value="SusD-like_N"/>
</dbReference>
<protein>
    <recommendedName>
        <fullName evidence="10">RagB/SusD domain-containing protein</fullName>
    </recommendedName>
</protein>
<keyword evidence="5" id="KW-0998">Cell outer membrane</keyword>
<dbReference type="GO" id="GO:0009279">
    <property type="term" value="C:cell outer membrane"/>
    <property type="evidence" value="ECO:0007669"/>
    <property type="project" value="UniProtKB-SubCell"/>
</dbReference>
<keyword evidence="4" id="KW-0472">Membrane</keyword>
<dbReference type="InterPro" id="IPR012944">
    <property type="entry name" value="SusD_RagB_dom"/>
</dbReference>
<reference evidence="8 9" key="1">
    <citation type="submission" date="2011-12" db="EMBL/GenBank/DDBJ databases">
        <title>The Genome Sequence of Prevotella maculosa OT 289.</title>
        <authorList>
            <consortium name="The Broad Institute Genome Sequencing Platform"/>
            <person name="Earl A."/>
            <person name="Ward D."/>
            <person name="Feldgarden M."/>
            <person name="Gevers D."/>
            <person name="Izard J."/>
            <person name="Blanton J.M."/>
            <person name="Mathney J."/>
            <person name="Tanner A.C."/>
            <person name="Dewhirst F.E."/>
            <person name="Young S.K."/>
            <person name="Zeng Q."/>
            <person name="Gargeya S."/>
            <person name="Fitzgerald M."/>
            <person name="Haas B."/>
            <person name="Abouelleil A."/>
            <person name="Alvarado L."/>
            <person name="Arachchi H.M."/>
            <person name="Berlin A."/>
            <person name="Chapman S.B."/>
            <person name="Gearin G."/>
            <person name="Goldberg J."/>
            <person name="Griggs A."/>
            <person name="Gujja S."/>
            <person name="Hansen M."/>
            <person name="Heiman D."/>
            <person name="Howarth C."/>
            <person name="Larimer J."/>
            <person name="Lui A."/>
            <person name="MacDonald P.J.P."/>
            <person name="McCowen C."/>
            <person name="Montmayeur A."/>
            <person name="Murphy C."/>
            <person name="Neiman D."/>
            <person name="Pearson M."/>
            <person name="Priest M."/>
            <person name="Roberts A."/>
            <person name="Saif S."/>
            <person name="Shea T."/>
            <person name="Sisk P."/>
            <person name="Stolte C."/>
            <person name="Sykes S."/>
            <person name="Wortman J."/>
            <person name="Nusbaum C."/>
            <person name="Birren B."/>
        </authorList>
    </citation>
    <scope>NUCLEOTIDE SEQUENCE [LARGE SCALE GENOMIC DNA]</scope>
    <source>
        <strain evidence="8 9">OT 289</strain>
    </source>
</reference>
<comment type="caution">
    <text evidence="8">The sequence shown here is derived from an EMBL/GenBank/DDBJ whole genome shotgun (WGS) entry which is preliminary data.</text>
</comment>
<feature type="domain" description="SusD-like N-terminal" evidence="7">
    <location>
        <begin position="95"/>
        <end position="249"/>
    </location>
</feature>
<dbReference type="HOGENOM" id="CLU_015553_3_0_10"/>
<organism evidence="8 9">
    <name type="scientific">Segatella maculosa OT 289</name>
    <dbReference type="NCBI Taxonomy" id="999422"/>
    <lineage>
        <taxon>Bacteria</taxon>
        <taxon>Pseudomonadati</taxon>
        <taxon>Bacteroidota</taxon>
        <taxon>Bacteroidia</taxon>
        <taxon>Bacteroidales</taxon>
        <taxon>Prevotellaceae</taxon>
        <taxon>Segatella</taxon>
    </lineage>
</organism>
<evidence type="ECO:0000256" key="4">
    <source>
        <dbReference type="ARBA" id="ARBA00023136"/>
    </source>
</evidence>
<keyword evidence="9" id="KW-1185">Reference proteome</keyword>
<dbReference type="Gene3D" id="1.25.40.390">
    <property type="match status" value="1"/>
</dbReference>
<evidence type="ECO:0000313" key="8">
    <source>
        <dbReference type="EMBL" id="EHO69461.1"/>
    </source>
</evidence>
<dbReference type="Proteomes" id="UP000003167">
    <property type="component" value="Unassembled WGS sequence"/>
</dbReference>
<dbReference type="OrthoDB" id="630434at2"/>
<dbReference type="STRING" id="999422.HMPREF9944_01726"/>
<evidence type="ECO:0000256" key="5">
    <source>
        <dbReference type="ARBA" id="ARBA00023237"/>
    </source>
</evidence>
<dbReference type="Pfam" id="PF07980">
    <property type="entry name" value="SusD_RagB"/>
    <property type="match status" value="1"/>
</dbReference>
<dbReference type="Pfam" id="PF14322">
    <property type="entry name" value="SusD-like_3"/>
    <property type="match status" value="1"/>
</dbReference>
<comment type="similarity">
    <text evidence="2">Belongs to the SusD family.</text>
</comment>
<feature type="domain" description="RagB/SusD" evidence="6">
    <location>
        <begin position="315"/>
        <end position="519"/>
    </location>
</feature>
<gene>
    <name evidence="8" type="ORF">HMPREF9944_01726</name>
</gene>
<dbReference type="CDD" id="cd08977">
    <property type="entry name" value="SusD"/>
    <property type="match status" value="1"/>
</dbReference>
<evidence type="ECO:0008006" key="10">
    <source>
        <dbReference type="Google" id="ProtNLM"/>
    </source>
</evidence>
<dbReference type="PATRIC" id="fig|999422.3.peg.1815"/>
<dbReference type="InterPro" id="IPR011990">
    <property type="entry name" value="TPR-like_helical_dom_sf"/>
</dbReference>
<evidence type="ECO:0000256" key="1">
    <source>
        <dbReference type="ARBA" id="ARBA00004442"/>
    </source>
</evidence>
<accession>H1HNI2</accession>
<comment type="subcellular location">
    <subcellularLocation>
        <location evidence="1">Cell outer membrane</location>
    </subcellularLocation>
</comment>
<dbReference type="RefSeq" id="WP_008565714.1">
    <property type="nucleotide sequence ID" value="NZ_JH594504.1"/>
</dbReference>
<evidence type="ECO:0000259" key="6">
    <source>
        <dbReference type="Pfam" id="PF07980"/>
    </source>
</evidence>
<evidence type="ECO:0000256" key="2">
    <source>
        <dbReference type="ARBA" id="ARBA00006275"/>
    </source>
</evidence>
<dbReference type="EMBL" id="AGEK01000029">
    <property type="protein sequence ID" value="EHO69461.1"/>
    <property type="molecule type" value="Genomic_DNA"/>
</dbReference>
<evidence type="ECO:0000256" key="3">
    <source>
        <dbReference type="ARBA" id="ARBA00022729"/>
    </source>
</evidence>
<evidence type="ECO:0000259" key="7">
    <source>
        <dbReference type="Pfam" id="PF14322"/>
    </source>
</evidence>
<keyword evidence="3" id="KW-0732">Signal</keyword>
<dbReference type="AlphaFoldDB" id="H1HNI2"/>
<evidence type="ECO:0000313" key="9">
    <source>
        <dbReference type="Proteomes" id="UP000003167"/>
    </source>
</evidence>
<sequence length="530" mass="60875">MKGFKYILAGCAMLAFGSCGDFLKEYSQDTDYVRSWRDLDELLIGSAYQPLYAAATLSTVSDPQYFLHFLADELDETSTSVISGYMSYDGKERVFGYYTWQARSGQNETYTGYNTENQSWQDYYNRINVANNIIAEAATLKEAGEEARRGRLKVDGEARFLRAYYYFMLVNMYGKPYSATATTDLGVPLKTTEVVEDRRFGRNTVQECYDLILTDLQTAEVELAEYGAQRSKYRADATAVRLLLSRVYLYMQYWDKAAEYARKVIEARPSLVDLKRLSTTDGIISPTSPELIFSMGSNSVMEYTINYSKSFQIPDAFYRLYANDDLRKTRYIWTNGDFHGYKKLPANAASLAASSRTETDPKYYFDVYYYGYQNQTNDISDKNCFRSAEAYLNLAEAEACLGHDVAAQQAVNTLRKSRYASGSNYRLTFTGAPLIHAIREERARELLLEGHRWFDLRRYAVCKTAPQTATITHHYYYYQQRDSDVKTALHTFTLTPGDWGWTLPIPESAREFNQMPQNPRGERTHTTQTL</sequence>
<dbReference type="SUPFAM" id="SSF48452">
    <property type="entry name" value="TPR-like"/>
    <property type="match status" value="1"/>
</dbReference>
<dbReference type="PROSITE" id="PS51257">
    <property type="entry name" value="PROKAR_LIPOPROTEIN"/>
    <property type="match status" value="1"/>
</dbReference>